<evidence type="ECO:0000313" key="1">
    <source>
        <dbReference type="EMBL" id="SUI53265.1"/>
    </source>
</evidence>
<evidence type="ECO:0000313" key="2">
    <source>
        <dbReference type="Proteomes" id="UP000254069"/>
    </source>
</evidence>
<dbReference type="NCBIfam" id="TIGR03347">
    <property type="entry name" value="VI_chp_1"/>
    <property type="match status" value="1"/>
</dbReference>
<name>A0A379Z0L2_9GAMM</name>
<organism evidence="1 2">
    <name type="scientific">Shewanella algae</name>
    <dbReference type="NCBI Taxonomy" id="38313"/>
    <lineage>
        <taxon>Bacteria</taxon>
        <taxon>Pseudomonadati</taxon>
        <taxon>Pseudomonadota</taxon>
        <taxon>Gammaproteobacteria</taxon>
        <taxon>Alteromonadales</taxon>
        <taxon>Shewanellaceae</taxon>
        <taxon>Shewanella</taxon>
    </lineage>
</organism>
<accession>A0A379Z0L2</accession>
<dbReference type="InterPro" id="IPR010732">
    <property type="entry name" value="T6SS_TssG-like"/>
</dbReference>
<dbReference type="KEGG" id="salg:BS332_11505"/>
<reference evidence="1 2" key="1">
    <citation type="submission" date="2018-06" db="EMBL/GenBank/DDBJ databases">
        <authorList>
            <consortium name="Pathogen Informatics"/>
            <person name="Doyle S."/>
        </authorList>
    </citation>
    <scope>NUCLEOTIDE SEQUENCE [LARGE SCALE GENOMIC DNA]</scope>
    <source>
        <strain evidence="1 2">NCTC10738</strain>
    </source>
</reference>
<gene>
    <name evidence="1" type="ORF">NCTC10738_00757</name>
</gene>
<dbReference type="RefSeq" id="WP_071237775.1">
    <property type="nucleotide sequence ID" value="NZ_AP024609.1"/>
</dbReference>
<keyword evidence="2" id="KW-1185">Reference proteome</keyword>
<protein>
    <submittedName>
        <fullName evidence="1">Uncharacterized protein conserved in bacteria</fullName>
    </submittedName>
</protein>
<dbReference type="Proteomes" id="UP000254069">
    <property type="component" value="Unassembled WGS sequence"/>
</dbReference>
<dbReference type="AlphaFoldDB" id="A0A379Z0L2"/>
<sequence length="336" mass="38311">MGYPERSTTADITFPEPGGSRLPQDYREYSFFQLVELLHQLEDRDPEDAQWELAGELQFSANPSLGFAPADISMLESLGDGRLRLETCFLGLNGAQSPLPSYLLDMLLDDEDGIRRNFLDFFNNRLISLLYRLWRKYRYYVRFQDDASDSFSAQVYALVGLANEDIRGDTPINWCKMLAYAGMLAGRSRSPQAVAGIVAHCFDLPQVSIRQWQLRQVEIPESQRCRLGMANSRLGEDTMLGERVGDLCGKFVLCMEELSLERFRDFLPSGREFQPLCKVMEVILREQMAYDLELTLREDEAPLLQLGEEKGGQLGWSSFLGKGDSTRKSVLIQIRQ</sequence>
<dbReference type="Pfam" id="PF06996">
    <property type="entry name" value="T6SS_TssG"/>
    <property type="match status" value="1"/>
</dbReference>
<dbReference type="PANTHER" id="PTHR35564:SF3">
    <property type="entry name" value="TYPE VI SECRETION SYSTEM BASEPLATE SUBUNIT TSSG"/>
    <property type="match status" value="1"/>
</dbReference>
<proteinExistence type="predicted"/>
<dbReference type="EMBL" id="UGYO01000001">
    <property type="protein sequence ID" value="SUI53265.1"/>
    <property type="molecule type" value="Genomic_DNA"/>
</dbReference>
<accession>A0A3G4UTU3</accession>
<dbReference type="PANTHER" id="PTHR35564">
    <property type="match status" value="1"/>
</dbReference>